<evidence type="ECO:0000313" key="2">
    <source>
        <dbReference type="RefSeq" id="XP_039130887.1"/>
    </source>
</evidence>
<accession>A0AB40BW53</accession>
<dbReference type="RefSeq" id="XP_039130887.1">
    <property type="nucleotide sequence ID" value="XM_039274953.1"/>
</dbReference>
<dbReference type="Proteomes" id="UP001515500">
    <property type="component" value="Chromosome 8"/>
</dbReference>
<dbReference type="PANTHER" id="PTHR35317:SF42">
    <property type="entry name" value="RETROTRANSPOSON GAG DOMAIN-CONTAINING PROTEIN"/>
    <property type="match status" value="1"/>
</dbReference>
<keyword evidence="1" id="KW-1185">Reference proteome</keyword>
<reference evidence="2" key="1">
    <citation type="submission" date="2025-08" db="UniProtKB">
        <authorList>
            <consortium name="RefSeq"/>
        </authorList>
    </citation>
    <scope>IDENTIFICATION</scope>
</reference>
<organism evidence="1 2">
    <name type="scientific">Dioscorea cayennensis subsp. rotundata</name>
    <name type="common">White Guinea yam</name>
    <name type="synonym">Dioscorea rotundata</name>
    <dbReference type="NCBI Taxonomy" id="55577"/>
    <lineage>
        <taxon>Eukaryota</taxon>
        <taxon>Viridiplantae</taxon>
        <taxon>Streptophyta</taxon>
        <taxon>Embryophyta</taxon>
        <taxon>Tracheophyta</taxon>
        <taxon>Spermatophyta</taxon>
        <taxon>Magnoliopsida</taxon>
        <taxon>Liliopsida</taxon>
        <taxon>Dioscoreales</taxon>
        <taxon>Dioscoreaceae</taxon>
        <taxon>Dioscorea</taxon>
    </lineage>
</organism>
<name>A0AB40BW53_DIOCR</name>
<dbReference type="GeneID" id="120267280"/>
<protein>
    <submittedName>
        <fullName evidence="2">Uncharacterized protein LOC120267280</fullName>
    </submittedName>
</protein>
<evidence type="ECO:0000313" key="1">
    <source>
        <dbReference type="Proteomes" id="UP001515500"/>
    </source>
</evidence>
<dbReference type="AlphaFoldDB" id="A0AB40BW53"/>
<dbReference type="PANTHER" id="PTHR35317">
    <property type="entry name" value="OS04G0629600 PROTEIN"/>
    <property type="match status" value="1"/>
</dbReference>
<sequence>MSVNNVFATLNGIPMLNGANFKVWKNKVTLVLGCMDLDYALRELHPAPLTNQSSIHDKRVFERWEWANHIGLMIMQNTIPEAFLDTMTEKKVIKQFLDTLKERFVRSDKAENSVTLRKLVSMRYKDDRNIREYALDMCHLAGKLKGLKIKQLEEEQELRVVL</sequence>
<proteinExistence type="predicted"/>
<gene>
    <name evidence="2" type="primary">LOC120267280</name>
</gene>